<evidence type="ECO:0000256" key="4">
    <source>
        <dbReference type="ARBA" id="ARBA00022691"/>
    </source>
</evidence>
<feature type="non-terminal residue" evidence="8">
    <location>
        <position position="232"/>
    </location>
</feature>
<dbReference type="Pfam" id="PF07669">
    <property type="entry name" value="Eco57I"/>
    <property type="match status" value="1"/>
</dbReference>
<dbReference type="GO" id="GO:0006304">
    <property type="term" value="P:DNA modification"/>
    <property type="evidence" value="ECO:0007669"/>
    <property type="project" value="InterPro"/>
</dbReference>
<evidence type="ECO:0000259" key="7">
    <source>
        <dbReference type="Pfam" id="PF07669"/>
    </source>
</evidence>
<dbReference type="GO" id="GO:0032259">
    <property type="term" value="P:methylation"/>
    <property type="evidence" value="ECO:0007669"/>
    <property type="project" value="UniProtKB-KW"/>
</dbReference>
<sequence length="232" mass="26881">KEEETSRRKIDGVYYTSEYIADYICRNTIIPYLSKSGTNSTQTLIYEYENNIEELEKKFRKIKIIDPACGSGAFLIKAVDILLEIHKEILRLKIFLHPEKYSSNGQTKMDKWNEESEAKKIIENNIYGIDINPESVAITKLALFLKIAERGKKLSELTNNIKVGNSLISDESIDNAFDWESEFPEIFFDEKGKRKENSGFDIVIGNPPYVRQEEIKELKESLKKKYEIFVST</sequence>
<dbReference type="InterPro" id="IPR029063">
    <property type="entry name" value="SAM-dependent_MTases_sf"/>
</dbReference>
<dbReference type="SUPFAM" id="SSF53335">
    <property type="entry name" value="S-adenosyl-L-methionine-dependent methyltransferases"/>
    <property type="match status" value="1"/>
</dbReference>
<evidence type="ECO:0000256" key="1">
    <source>
        <dbReference type="ARBA" id="ARBA00011900"/>
    </source>
</evidence>
<keyword evidence="4" id="KW-0949">S-adenosyl-L-methionine</keyword>
<evidence type="ECO:0000256" key="6">
    <source>
        <dbReference type="SAM" id="Coils"/>
    </source>
</evidence>
<evidence type="ECO:0000256" key="2">
    <source>
        <dbReference type="ARBA" id="ARBA00022603"/>
    </source>
</evidence>
<dbReference type="Gene3D" id="3.40.50.150">
    <property type="entry name" value="Vaccinia Virus protein VP39"/>
    <property type="match status" value="1"/>
</dbReference>
<proteinExistence type="predicted"/>
<keyword evidence="6" id="KW-0175">Coiled coil</keyword>
<feature type="domain" description="Type II methyltransferase M.TaqI-like" evidence="7">
    <location>
        <begin position="124"/>
        <end position="227"/>
    </location>
</feature>
<dbReference type="PROSITE" id="PS00092">
    <property type="entry name" value="N6_MTASE"/>
    <property type="match status" value="1"/>
</dbReference>
<accession>A0A383E919</accession>
<dbReference type="PRINTS" id="PR00507">
    <property type="entry name" value="N12N6MTFRASE"/>
</dbReference>
<feature type="non-terminal residue" evidence="8">
    <location>
        <position position="1"/>
    </location>
</feature>
<dbReference type="AlphaFoldDB" id="A0A383E919"/>
<evidence type="ECO:0000256" key="3">
    <source>
        <dbReference type="ARBA" id="ARBA00022679"/>
    </source>
</evidence>
<keyword evidence="3" id="KW-0808">Transferase</keyword>
<comment type="catalytic activity">
    <reaction evidence="5">
        <text>a 2'-deoxyadenosine in DNA + S-adenosyl-L-methionine = an N(6)-methyl-2'-deoxyadenosine in DNA + S-adenosyl-L-homocysteine + H(+)</text>
        <dbReference type="Rhea" id="RHEA:15197"/>
        <dbReference type="Rhea" id="RHEA-COMP:12418"/>
        <dbReference type="Rhea" id="RHEA-COMP:12419"/>
        <dbReference type="ChEBI" id="CHEBI:15378"/>
        <dbReference type="ChEBI" id="CHEBI:57856"/>
        <dbReference type="ChEBI" id="CHEBI:59789"/>
        <dbReference type="ChEBI" id="CHEBI:90615"/>
        <dbReference type="ChEBI" id="CHEBI:90616"/>
        <dbReference type="EC" id="2.1.1.72"/>
    </reaction>
</comment>
<keyword evidence="2" id="KW-0489">Methyltransferase</keyword>
<evidence type="ECO:0000256" key="5">
    <source>
        <dbReference type="ARBA" id="ARBA00047942"/>
    </source>
</evidence>
<dbReference type="InterPro" id="IPR050953">
    <property type="entry name" value="N4_N6_ade-DNA_methylase"/>
</dbReference>
<dbReference type="PANTHER" id="PTHR33841:SF1">
    <property type="entry name" value="DNA METHYLTRANSFERASE A"/>
    <property type="match status" value="1"/>
</dbReference>
<name>A0A383E919_9ZZZZ</name>
<dbReference type="EMBL" id="UINC01223408">
    <property type="protein sequence ID" value="SVE52598.1"/>
    <property type="molecule type" value="Genomic_DNA"/>
</dbReference>
<protein>
    <recommendedName>
        <fullName evidence="1">site-specific DNA-methyltransferase (adenine-specific)</fullName>
        <ecNumber evidence="1">2.1.1.72</ecNumber>
    </recommendedName>
</protein>
<organism evidence="8">
    <name type="scientific">marine metagenome</name>
    <dbReference type="NCBI Taxonomy" id="408172"/>
    <lineage>
        <taxon>unclassified sequences</taxon>
        <taxon>metagenomes</taxon>
        <taxon>ecological metagenomes</taxon>
    </lineage>
</organism>
<dbReference type="PANTHER" id="PTHR33841">
    <property type="entry name" value="DNA METHYLTRANSFERASE YEEA-RELATED"/>
    <property type="match status" value="1"/>
</dbReference>
<dbReference type="InterPro" id="IPR011639">
    <property type="entry name" value="MethylTrfase_TaqI-like_dom"/>
</dbReference>
<dbReference type="GO" id="GO:0009007">
    <property type="term" value="F:site-specific DNA-methyltransferase (adenine-specific) activity"/>
    <property type="evidence" value="ECO:0007669"/>
    <property type="project" value="UniProtKB-EC"/>
</dbReference>
<reference evidence="8" key="1">
    <citation type="submission" date="2018-05" db="EMBL/GenBank/DDBJ databases">
        <authorList>
            <person name="Lanie J.A."/>
            <person name="Ng W.-L."/>
            <person name="Kazmierczak K.M."/>
            <person name="Andrzejewski T.M."/>
            <person name="Davidsen T.M."/>
            <person name="Wayne K.J."/>
            <person name="Tettelin H."/>
            <person name="Glass J.I."/>
            <person name="Rusch D."/>
            <person name="Podicherti R."/>
            <person name="Tsui H.-C.T."/>
            <person name="Winkler M.E."/>
        </authorList>
    </citation>
    <scope>NUCLEOTIDE SEQUENCE</scope>
</reference>
<dbReference type="EC" id="2.1.1.72" evidence="1"/>
<feature type="coiled-coil region" evidence="6">
    <location>
        <begin position="38"/>
        <end position="65"/>
    </location>
</feature>
<dbReference type="GO" id="GO:0003676">
    <property type="term" value="F:nucleic acid binding"/>
    <property type="evidence" value="ECO:0007669"/>
    <property type="project" value="InterPro"/>
</dbReference>
<dbReference type="InterPro" id="IPR002052">
    <property type="entry name" value="DNA_methylase_N6_adenine_CS"/>
</dbReference>
<evidence type="ECO:0000313" key="8">
    <source>
        <dbReference type="EMBL" id="SVE52598.1"/>
    </source>
</evidence>
<gene>
    <name evidence="8" type="ORF">METZ01_LOCUS505452</name>
</gene>